<reference evidence="1 2" key="1">
    <citation type="submission" date="2015-12" db="EMBL/GenBank/DDBJ databases">
        <title>Genome sequence of the marine Rhodobacteraceae strain O3.65, Candidatus Tritonibacter horizontis.</title>
        <authorList>
            <person name="Poehlein A."/>
            <person name="Giebel H.A."/>
            <person name="Voget S."/>
            <person name="Brinkhoff T."/>
        </authorList>
    </citation>
    <scope>NUCLEOTIDE SEQUENCE [LARGE SCALE GENOMIC DNA]</scope>
    <source>
        <strain evidence="1 2">O3.65</strain>
    </source>
</reference>
<dbReference type="OrthoDB" id="7743912at2"/>
<sequence>MAKTLEYQITLYPAHREGAFVVTQFQMMGSYPEKRIQAAGMDDLINQVTQFAMEHGKSCSASVRCLAPRKPPGFKRATENLYFNLVDRTAEKSGAAAA</sequence>
<organism evidence="1 2">
    <name type="scientific">Tritonibacter horizontis</name>
    <dbReference type="NCBI Taxonomy" id="1768241"/>
    <lineage>
        <taxon>Bacteria</taxon>
        <taxon>Pseudomonadati</taxon>
        <taxon>Pseudomonadota</taxon>
        <taxon>Alphaproteobacteria</taxon>
        <taxon>Rhodobacterales</taxon>
        <taxon>Paracoccaceae</taxon>
        <taxon>Tritonibacter</taxon>
    </lineage>
</organism>
<dbReference type="Proteomes" id="UP000068382">
    <property type="component" value="Unassembled WGS sequence"/>
</dbReference>
<comment type="caution">
    <text evidence="1">The sequence shown here is derived from an EMBL/GenBank/DDBJ whole genome shotgun (WGS) entry which is preliminary data.</text>
</comment>
<evidence type="ECO:0000313" key="1">
    <source>
        <dbReference type="EMBL" id="KUP91003.1"/>
    </source>
</evidence>
<evidence type="ECO:0000313" key="2">
    <source>
        <dbReference type="Proteomes" id="UP000068382"/>
    </source>
</evidence>
<keyword evidence="2" id="KW-1185">Reference proteome</keyword>
<dbReference type="EMBL" id="LPUY01000128">
    <property type="protein sequence ID" value="KUP91003.1"/>
    <property type="molecule type" value="Genomic_DNA"/>
</dbReference>
<gene>
    <name evidence="1" type="ORF">TRIHO_41200</name>
</gene>
<dbReference type="PATRIC" id="fig|1768241.3.peg.4304"/>
<protein>
    <submittedName>
        <fullName evidence="1">Uncharacterized protein</fullName>
    </submittedName>
</protein>
<dbReference type="RefSeq" id="WP_068248255.1">
    <property type="nucleotide sequence ID" value="NZ_LPUY01000128.1"/>
</dbReference>
<dbReference type="AlphaFoldDB" id="A0A132BRK9"/>
<accession>A0A132BRK9</accession>
<proteinExistence type="predicted"/>
<name>A0A132BRK9_9RHOB</name>